<sequence>MSVSLFPKETLKSDQKPLISVRGVWKSFPGVVALKNVNLDIFRGEIHAILGENGAGKSTLVKILYGVYVPDSGEIFIEGRKKIITSPIDAMREGIVLVSQVPQLIDSLTISENLLLSLTACGLFNRISSVEKMLLKKSEEYGIKIDPNIEVWKLSYTQKQLVELLRALLVGAKVIALDEALTLLPYAEKRRIYEFVKMFKERGGSVILITHKIPEALEMSDTITVLRRGEVVGTVKASEATLDYVRSLMFGEKATQISYARIATSNVREEVLLDVNDLWVLNDYGAYAVRGVSFKLRKGEVLGIAGVAGNGQLELIQALVGLRKVVRGRILIKQNNTFKDITNASAIQIRRLGVGFIPDEPLKRGVTIENTIVENIAVHPAIVNTIIKWSKVKRIARQLVEEFSIVTPSLNSKVKVLSGGNLMKVLVARELFVTRNLLVAYNPTRALDEVSALMVRKLIKRKAVEEGVAAVVASEDLDEILQISDTVAVMNSGSFVGVFRGEDVNRTVVEGLMVR</sequence>
<evidence type="ECO:0000256" key="1">
    <source>
        <dbReference type="ARBA" id="ARBA00022448"/>
    </source>
</evidence>
<dbReference type="Proteomes" id="UP000244093">
    <property type="component" value="Unassembled WGS sequence"/>
</dbReference>
<name>A0A2R7Y7K1_9CREN</name>
<protein>
    <submittedName>
        <fullName evidence="6">ABC transporter</fullName>
    </submittedName>
</protein>
<feature type="domain" description="ABC transporter" evidence="5">
    <location>
        <begin position="19"/>
        <end position="253"/>
    </location>
</feature>
<evidence type="ECO:0000256" key="2">
    <source>
        <dbReference type="ARBA" id="ARBA00022737"/>
    </source>
</evidence>
<evidence type="ECO:0000256" key="3">
    <source>
        <dbReference type="ARBA" id="ARBA00022741"/>
    </source>
</evidence>
<dbReference type="InterPro" id="IPR027417">
    <property type="entry name" value="P-loop_NTPase"/>
</dbReference>
<keyword evidence="4" id="KW-0067">ATP-binding</keyword>
<dbReference type="SUPFAM" id="SSF52540">
    <property type="entry name" value="P-loop containing nucleoside triphosphate hydrolases"/>
    <property type="match status" value="2"/>
</dbReference>
<dbReference type="InterPro" id="IPR050107">
    <property type="entry name" value="ABC_carbohydrate_import_ATPase"/>
</dbReference>
<dbReference type="Pfam" id="PF00005">
    <property type="entry name" value="ABC_tran"/>
    <property type="match status" value="2"/>
</dbReference>
<proteinExistence type="predicted"/>
<accession>A0A2R7Y7K1</accession>
<dbReference type="AlphaFoldDB" id="A0A2R7Y7K1"/>
<dbReference type="CDD" id="cd03216">
    <property type="entry name" value="ABC_Carb_Monos_I"/>
    <property type="match status" value="1"/>
</dbReference>
<reference evidence="6 7" key="1">
    <citation type="journal article" date="2018" name="Syst. Appl. Microbiol.">
        <title>A new symbiotic nanoarchaeote (Candidatus Nanoclepta minutus) and its host (Zestosphaera tikiterensis gen. nov., sp. nov.) from a New Zealand hot spring.</title>
        <authorList>
            <person name="St John E."/>
            <person name="Liu Y."/>
            <person name="Podar M."/>
            <person name="Stott M.B."/>
            <person name="Meneghin J."/>
            <person name="Chen Z."/>
            <person name="Lagutin K."/>
            <person name="Mitchell K."/>
            <person name="Reysenbach A.L."/>
        </authorList>
    </citation>
    <scope>NUCLEOTIDE SEQUENCE [LARGE SCALE GENOMIC DNA]</scope>
    <source>
        <strain evidence="6">NZ3</strain>
    </source>
</reference>
<dbReference type="SMART" id="SM00382">
    <property type="entry name" value="AAA"/>
    <property type="match status" value="1"/>
</dbReference>
<dbReference type="PANTHER" id="PTHR43790">
    <property type="entry name" value="CARBOHYDRATE TRANSPORT ATP-BINDING PROTEIN MG119-RELATED"/>
    <property type="match status" value="1"/>
</dbReference>
<dbReference type="InterPro" id="IPR017871">
    <property type="entry name" value="ABC_transporter-like_CS"/>
</dbReference>
<keyword evidence="1" id="KW-0813">Transport</keyword>
<gene>
    <name evidence="6" type="ORF">B7O98_03635</name>
</gene>
<dbReference type="EMBL" id="NBVN01000002">
    <property type="protein sequence ID" value="PUA33521.1"/>
    <property type="molecule type" value="Genomic_DNA"/>
</dbReference>
<dbReference type="PROSITE" id="PS50893">
    <property type="entry name" value="ABC_TRANSPORTER_2"/>
    <property type="match status" value="2"/>
</dbReference>
<dbReference type="GO" id="GO:0005524">
    <property type="term" value="F:ATP binding"/>
    <property type="evidence" value="ECO:0007669"/>
    <property type="project" value="UniProtKB-KW"/>
</dbReference>
<evidence type="ECO:0000313" key="7">
    <source>
        <dbReference type="Proteomes" id="UP000244093"/>
    </source>
</evidence>
<keyword evidence="2" id="KW-0677">Repeat</keyword>
<evidence type="ECO:0000313" key="6">
    <source>
        <dbReference type="EMBL" id="PUA33521.1"/>
    </source>
</evidence>
<dbReference type="InterPro" id="IPR003593">
    <property type="entry name" value="AAA+_ATPase"/>
</dbReference>
<dbReference type="InterPro" id="IPR003439">
    <property type="entry name" value="ABC_transporter-like_ATP-bd"/>
</dbReference>
<dbReference type="GO" id="GO:0016887">
    <property type="term" value="F:ATP hydrolysis activity"/>
    <property type="evidence" value="ECO:0007669"/>
    <property type="project" value="InterPro"/>
</dbReference>
<feature type="domain" description="ABC transporter" evidence="5">
    <location>
        <begin position="273"/>
        <end position="513"/>
    </location>
</feature>
<keyword evidence="3" id="KW-0547">Nucleotide-binding</keyword>
<organism evidence="6 7">
    <name type="scientific">Zestosphaera tikiterensis</name>
    <dbReference type="NCBI Taxonomy" id="1973259"/>
    <lineage>
        <taxon>Archaea</taxon>
        <taxon>Thermoproteota</taxon>
        <taxon>Thermoprotei</taxon>
        <taxon>Desulfurococcales</taxon>
        <taxon>Desulfurococcaceae</taxon>
        <taxon>Zestosphaera</taxon>
    </lineage>
</organism>
<dbReference type="PROSITE" id="PS00211">
    <property type="entry name" value="ABC_TRANSPORTER_1"/>
    <property type="match status" value="1"/>
</dbReference>
<dbReference type="Gene3D" id="3.40.50.300">
    <property type="entry name" value="P-loop containing nucleotide triphosphate hydrolases"/>
    <property type="match status" value="2"/>
</dbReference>
<evidence type="ECO:0000256" key="4">
    <source>
        <dbReference type="ARBA" id="ARBA00022840"/>
    </source>
</evidence>
<comment type="caution">
    <text evidence="6">The sequence shown here is derived from an EMBL/GenBank/DDBJ whole genome shotgun (WGS) entry which is preliminary data.</text>
</comment>
<dbReference type="PANTHER" id="PTHR43790:SF9">
    <property type="entry name" value="GALACTOFURANOSE TRANSPORTER ATP-BINDING PROTEIN YTFR"/>
    <property type="match status" value="1"/>
</dbReference>
<evidence type="ECO:0000259" key="5">
    <source>
        <dbReference type="PROSITE" id="PS50893"/>
    </source>
</evidence>